<reference evidence="2" key="1">
    <citation type="submission" date="2014-09" db="EMBL/GenBank/DDBJ databases">
        <authorList>
            <person name="Mudge J."/>
            <person name="Ramaraj T."/>
            <person name="Lindquist I.E."/>
            <person name="Bharti A.K."/>
            <person name="Sundararajan A."/>
            <person name="Cameron C.T."/>
            <person name="Woodward J.E."/>
            <person name="May G.D."/>
            <person name="Brubaker C."/>
            <person name="Broadhvest J."/>
            <person name="Wilkins T.A."/>
        </authorList>
    </citation>
    <scope>NUCLEOTIDE SEQUENCE</scope>
    <source>
        <strain evidence="2">cv. AKA8401</strain>
    </source>
</reference>
<sequence>MLGLVLVGLTPIGWQLGYSNSLFLSTREETWACVSAVCDTRSCCMAVCPLRCTLHL</sequence>
<dbReference type="EMBL" id="KN407478">
    <property type="protein sequence ID" value="KHG17100.1"/>
    <property type="molecule type" value="Genomic_DNA"/>
</dbReference>
<dbReference type="Proteomes" id="UP000032142">
    <property type="component" value="Unassembled WGS sequence"/>
</dbReference>
<evidence type="ECO:0000313" key="1">
    <source>
        <dbReference type="EMBL" id="KHG17100.1"/>
    </source>
</evidence>
<gene>
    <name evidence="1" type="ORF">F383_21085</name>
</gene>
<accession>A0A0B0NW87</accession>
<organism evidence="1 2">
    <name type="scientific">Gossypium arboreum</name>
    <name type="common">Tree cotton</name>
    <name type="synonym">Gossypium nanking</name>
    <dbReference type="NCBI Taxonomy" id="29729"/>
    <lineage>
        <taxon>Eukaryota</taxon>
        <taxon>Viridiplantae</taxon>
        <taxon>Streptophyta</taxon>
        <taxon>Embryophyta</taxon>
        <taxon>Tracheophyta</taxon>
        <taxon>Spermatophyta</taxon>
        <taxon>Magnoliopsida</taxon>
        <taxon>eudicotyledons</taxon>
        <taxon>Gunneridae</taxon>
        <taxon>Pentapetalae</taxon>
        <taxon>rosids</taxon>
        <taxon>malvids</taxon>
        <taxon>Malvales</taxon>
        <taxon>Malvaceae</taxon>
        <taxon>Malvoideae</taxon>
        <taxon>Gossypium</taxon>
    </lineage>
</organism>
<keyword evidence="2" id="KW-1185">Reference proteome</keyword>
<evidence type="ECO:0000313" key="2">
    <source>
        <dbReference type="Proteomes" id="UP000032142"/>
    </source>
</evidence>
<dbReference type="AlphaFoldDB" id="A0A0B0NW87"/>
<name>A0A0B0NW87_GOSAR</name>
<protein>
    <submittedName>
        <fullName evidence="1">Uncharacterized protein</fullName>
    </submittedName>
</protein>
<proteinExistence type="predicted"/>